<dbReference type="OrthoDB" id="1927134at2759"/>
<comment type="subcellular location">
    <subcellularLocation>
        <location evidence="1">Nucleus</location>
    </subcellularLocation>
</comment>
<dbReference type="PROSITE" id="PS51369">
    <property type="entry name" value="TCP"/>
    <property type="match status" value="1"/>
</dbReference>
<organism evidence="7 8">
    <name type="scientific">Elaeis guineensis var. tenera</name>
    <name type="common">Oil palm</name>
    <dbReference type="NCBI Taxonomy" id="51953"/>
    <lineage>
        <taxon>Eukaryota</taxon>
        <taxon>Viridiplantae</taxon>
        <taxon>Streptophyta</taxon>
        <taxon>Embryophyta</taxon>
        <taxon>Tracheophyta</taxon>
        <taxon>Spermatophyta</taxon>
        <taxon>Magnoliopsida</taxon>
        <taxon>Liliopsida</taxon>
        <taxon>Arecaceae</taxon>
        <taxon>Arecoideae</taxon>
        <taxon>Cocoseae</taxon>
        <taxon>Elaeidinae</taxon>
        <taxon>Elaeis</taxon>
    </lineage>
</organism>
<dbReference type="GO" id="GO:0005634">
    <property type="term" value="C:nucleus"/>
    <property type="evidence" value="ECO:0007669"/>
    <property type="project" value="UniProtKB-SubCell"/>
</dbReference>
<dbReference type="PANTHER" id="PTHR31072:SF147">
    <property type="entry name" value="TRANSCRIPTION FACTOR TCP13"/>
    <property type="match status" value="1"/>
</dbReference>
<dbReference type="Pfam" id="PF03634">
    <property type="entry name" value="TCP"/>
    <property type="match status" value="1"/>
</dbReference>
<reference evidence="8" key="1">
    <citation type="submission" date="2025-08" db="UniProtKB">
        <authorList>
            <consortium name="RefSeq"/>
        </authorList>
    </citation>
    <scope>IDENTIFICATION</scope>
</reference>
<evidence type="ECO:0000256" key="1">
    <source>
        <dbReference type="ARBA" id="ARBA00004123"/>
    </source>
</evidence>
<dbReference type="InterPro" id="IPR005333">
    <property type="entry name" value="Transcription_factor_TCP"/>
</dbReference>
<dbReference type="AlphaFoldDB" id="A0A6I9SGI8"/>
<dbReference type="InParanoid" id="A0A6I9SGI8"/>
<dbReference type="Proteomes" id="UP000504607">
    <property type="component" value="Chromosome 15"/>
</dbReference>
<evidence type="ECO:0000256" key="5">
    <source>
        <dbReference type="ARBA" id="ARBA00023242"/>
    </source>
</evidence>
<evidence type="ECO:0000256" key="3">
    <source>
        <dbReference type="ARBA" id="ARBA00023125"/>
    </source>
</evidence>
<protein>
    <submittedName>
        <fullName evidence="8">Transcription factor TCP13 isoform X1</fullName>
    </submittedName>
</protein>
<evidence type="ECO:0000256" key="4">
    <source>
        <dbReference type="ARBA" id="ARBA00023163"/>
    </source>
</evidence>
<dbReference type="InterPro" id="IPR017887">
    <property type="entry name" value="TF_TCP_subgr"/>
</dbReference>
<keyword evidence="4" id="KW-0804">Transcription</keyword>
<sequence>MMKSPPYAGNPQLQLTNCLQSDESITMIRDSREEELLTKQGGGTNDDRFAVSSRLWSALKNPRIVRVSRTFGGKDRHSKVRTIKGLRDRRVRLSVPAAIQLYDLQDKLGLNQPSKVVDWLLNAAQHEIDKLPPLQLPPEFFIQFSQSMATSHKLAPNKAPSFLPFRDGAELVYDDRARQLASSSTMANGDMLDNNTGANEMMVQKSTFWSSNVLMKNKEKATMKEPNIDKGSMIKGNDVGSDGMQNNAMYTSYHHWNPPNEHISHLGSHLPQEEELHNYQPGSMFAAYMNASTDFAKQYHHLDMANSASKFLPSTSLRNSLQFTGDPSLKLLQPNFGFKHHHPQDHQEG</sequence>
<accession>A0A6I9SGI8</accession>
<dbReference type="GO" id="GO:0043565">
    <property type="term" value="F:sequence-specific DNA binding"/>
    <property type="evidence" value="ECO:0007669"/>
    <property type="project" value="TreeGrafter"/>
</dbReference>
<proteinExistence type="predicted"/>
<dbReference type="KEGG" id="egu:105058094"/>
<dbReference type="GO" id="GO:0003700">
    <property type="term" value="F:DNA-binding transcription factor activity"/>
    <property type="evidence" value="ECO:0007669"/>
    <property type="project" value="InterPro"/>
</dbReference>
<dbReference type="RefSeq" id="XP_010939189.1">
    <property type="nucleotide sequence ID" value="XM_010940887.3"/>
</dbReference>
<dbReference type="GeneID" id="105058094"/>
<gene>
    <name evidence="8" type="primary">LOC105058094</name>
</gene>
<evidence type="ECO:0000259" key="6">
    <source>
        <dbReference type="PROSITE" id="PS51369"/>
    </source>
</evidence>
<keyword evidence="5" id="KW-0539">Nucleus</keyword>
<evidence type="ECO:0000313" key="7">
    <source>
        <dbReference type="Proteomes" id="UP000504607"/>
    </source>
</evidence>
<keyword evidence="3" id="KW-0238">DNA-binding</keyword>
<keyword evidence="7" id="KW-1185">Reference proteome</keyword>
<feature type="domain" description="TCP" evidence="6">
    <location>
        <begin position="73"/>
        <end position="131"/>
    </location>
</feature>
<name>A0A6I9SGI8_ELAGV</name>
<evidence type="ECO:0000313" key="8">
    <source>
        <dbReference type="RefSeq" id="XP_010939189.1"/>
    </source>
</evidence>
<evidence type="ECO:0000256" key="2">
    <source>
        <dbReference type="ARBA" id="ARBA00023015"/>
    </source>
</evidence>
<dbReference type="PANTHER" id="PTHR31072">
    <property type="entry name" value="TRANSCRIPTION FACTOR TCP4-RELATED"/>
    <property type="match status" value="1"/>
</dbReference>
<keyword evidence="2" id="KW-0805">Transcription regulation</keyword>